<dbReference type="PROSITE" id="PS00108">
    <property type="entry name" value="PROTEIN_KINASE_ST"/>
    <property type="match status" value="1"/>
</dbReference>
<dbReference type="GO" id="GO:0002229">
    <property type="term" value="P:defense response to oomycetes"/>
    <property type="evidence" value="ECO:0007669"/>
    <property type="project" value="UniProtKB-ARBA"/>
</dbReference>
<keyword evidence="23" id="KW-1185">Reference proteome</keyword>
<feature type="domain" description="Protein kinase" evidence="20">
    <location>
        <begin position="354"/>
        <end position="625"/>
    </location>
</feature>
<reference evidence="22" key="1">
    <citation type="submission" date="2020-05" db="EMBL/GenBank/DDBJ databases">
        <title>WGS assembly of Panicum virgatum.</title>
        <authorList>
            <person name="Lovell J.T."/>
            <person name="Jenkins J."/>
            <person name="Shu S."/>
            <person name="Juenger T.E."/>
            <person name="Schmutz J."/>
        </authorList>
    </citation>
    <scope>NUCLEOTIDE SEQUENCE</scope>
    <source>
        <strain evidence="22">AP13</strain>
    </source>
</reference>
<evidence type="ECO:0000256" key="11">
    <source>
        <dbReference type="ARBA" id="ARBA00022840"/>
    </source>
</evidence>
<evidence type="ECO:0000256" key="17">
    <source>
        <dbReference type="SAM" id="MobiDB-lite"/>
    </source>
</evidence>
<evidence type="ECO:0000313" key="23">
    <source>
        <dbReference type="Proteomes" id="UP000823388"/>
    </source>
</evidence>
<sequence>MASRRHLVFALATVLALLRAVAKDDGNILRPWPPDCSTADNYTAGSQYQRNLAELLSRLPAAAGDNGWFYEGSAGAGADEVLGLVMCYADYNATACRDCLSRAPAGITTVCPGSRSVRAMYDACTLRYSDTPPIPAAAADLAVLYIVYLAFPGVSVTSEGLREAWVPLMSELTGGAAASPLRLANGSTPYSSSQEMYGLAQCTRDLNASECARCIGSYVSQLGKLFPNNSGGVVKGYSCYLRYQVAALDITLPPAPAPAPPAPAIDDISFARHLHSTGPSSSSKTGIVIGVSVSVGSVSILMVLSFSAWLLLRWRRRKMANLHEETRAMEDEFEKGTGPKRFRYGELVLATDNFSDRQKLGEGGFGSVYRGFLREMNLHVAIKRVSKGSKQGRKEYASEVRIISRLRHRHLVQLVGWCHGGGDLLLVYELMPNGSLDKHLYSGDNKLSWSLRHKIVLEIASAILYLHQEWEQCVMHRDIKPSNVMLDASFTAKLGDFGLARLVDHARGSHTTVLAGTLGYMDPECRVRGRASAQSDVYSFGVVLLEVACGRGPAVVLGDDAVIHLSRHVSELHGQGSVLDAADPRLGGEFDAREMESVLVAGLWCTQGGRNTRPSIRQVLAVLRFELPLPCLLPVPERAPVVAYTPPAGLLMNSDPSSHDGTNSTSAMSTSV</sequence>
<feature type="domain" description="Gnk2-homologous" evidence="21">
    <location>
        <begin position="143"/>
        <end position="248"/>
    </location>
</feature>
<dbReference type="Proteomes" id="UP000823388">
    <property type="component" value="Chromosome 3K"/>
</dbReference>
<evidence type="ECO:0000256" key="2">
    <source>
        <dbReference type="ARBA" id="ARBA00008536"/>
    </source>
</evidence>
<organism evidence="22 23">
    <name type="scientific">Panicum virgatum</name>
    <name type="common">Blackwell switchgrass</name>
    <dbReference type="NCBI Taxonomy" id="38727"/>
    <lineage>
        <taxon>Eukaryota</taxon>
        <taxon>Viridiplantae</taxon>
        <taxon>Streptophyta</taxon>
        <taxon>Embryophyta</taxon>
        <taxon>Tracheophyta</taxon>
        <taxon>Spermatophyta</taxon>
        <taxon>Magnoliopsida</taxon>
        <taxon>Liliopsida</taxon>
        <taxon>Poales</taxon>
        <taxon>Poaceae</taxon>
        <taxon>PACMAD clade</taxon>
        <taxon>Panicoideae</taxon>
        <taxon>Panicodae</taxon>
        <taxon>Paniceae</taxon>
        <taxon>Panicinae</taxon>
        <taxon>Panicum</taxon>
        <taxon>Panicum sect. Hiantes</taxon>
    </lineage>
</organism>
<evidence type="ECO:0000256" key="16">
    <source>
        <dbReference type="PROSITE-ProRule" id="PRU10141"/>
    </source>
</evidence>
<dbReference type="Pfam" id="PF00069">
    <property type="entry name" value="Pkinase"/>
    <property type="match status" value="1"/>
</dbReference>
<evidence type="ECO:0000256" key="18">
    <source>
        <dbReference type="SAM" id="Phobius"/>
    </source>
</evidence>
<protein>
    <submittedName>
        <fullName evidence="22">Uncharacterized protein</fullName>
    </submittedName>
</protein>
<dbReference type="Gene3D" id="3.30.200.20">
    <property type="entry name" value="Phosphorylase Kinase, domain 1"/>
    <property type="match status" value="1"/>
</dbReference>
<dbReference type="InterPro" id="IPR038408">
    <property type="entry name" value="GNK2_sf"/>
</dbReference>
<proteinExistence type="inferred from homology"/>
<feature type="signal peptide" evidence="19">
    <location>
        <begin position="1"/>
        <end position="22"/>
    </location>
</feature>
<dbReference type="EMBL" id="CM029041">
    <property type="protein sequence ID" value="KAG2630643.1"/>
    <property type="molecule type" value="Genomic_DNA"/>
</dbReference>
<evidence type="ECO:0000256" key="12">
    <source>
        <dbReference type="ARBA" id="ARBA00022989"/>
    </source>
</evidence>
<dbReference type="FunFam" id="3.30.430.20:FF:000024">
    <property type="entry name" value="L-type lectin-domain containing receptor kinase IX.1"/>
    <property type="match status" value="1"/>
</dbReference>
<dbReference type="Gene3D" id="3.30.430.20">
    <property type="entry name" value="Gnk2 domain, C-X8-C-X2-C motif"/>
    <property type="match status" value="2"/>
</dbReference>
<dbReference type="FunFam" id="1.10.510.10:FF:000240">
    <property type="entry name" value="Lectin-domain containing receptor kinase A4.3"/>
    <property type="match status" value="1"/>
</dbReference>
<feature type="domain" description="Gnk2-homologous" evidence="21">
    <location>
        <begin position="30"/>
        <end position="133"/>
    </location>
</feature>
<keyword evidence="14" id="KW-0675">Receptor</keyword>
<dbReference type="FunFam" id="3.30.200.20:FF:000168">
    <property type="entry name" value="L-type lectin-domain containing receptor kinase IX.1"/>
    <property type="match status" value="1"/>
</dbReference>
<evidence type="ECO:0000259" key="21">
    <source>
        <dbReference type="PROSITE" id="PS51473"/>
    </source>
</evidence>
<feature type="compositionally biased region" description="Polar residues" evidence="17">
    <location>
        <begin position="654"/>
        <end position="672"/>
    </location>
</feature>
<feature type="chain" id="PRO_5035770362" evidence="19">
    <location>
        <begin position="23"/>
        <end position="672"/>
    </location>
</feature>
<keyword evidence="13 18" id="KW-0472">Membrane</keyword>
<accession>A0A8T0VCX6</accession>
<comment type="similarity">
    <text evidence="2">In the N-terminal section; belongs to the leguminous lectin family.</text>
</comment>
<evidence type="ECO:0000256" key="4">
    <source>
        <dbReference type="ARBA" id="ARBA00022475"/>
    </source>
</evidence>
<evidence type="ECO:0000259" key="20">
    <source>
        <dbReference type="PROSITE" id="PS50011"/>
    </source>
</evidence>
<evidence type="ECO:0000256" key="15">
    <source>
        <dbReference type="ARBA" id="ARBA00023180"/>
    </source>
</evidence>
<evidence type="ECO:0000256" key="8">
    <source>
        <dbReference type="ARBA" id="ARBA00022737"/>
    </source>
</evidence>
<dbReference type="PROSITE" id="PS51473">
    <property type="entry name" value="GNK2"/>
    <property type="match status" value="2"/>
</dbReference>
<keyword evidence="8" id="KW-0677">Repeat</keyword>
<keyword evidence="10" id="KW-0418">Kinase</keyword>
<dbReference type="PANTHER" id="PTHR27007">
    <property type="match status" value="1"/>
</dbReference>
<gene>
    <name evidence="22" type="ORF">PVAP13_3KG539700</name>
</gene>
<dbReference type="InterPro" id="IPR008271">
    <property type="entry name" value="Ser/Thr_kinase_AS"/>
</dbReference>
<dbReference type="SUPFAM" id="SSF56112">
    <property type="entry name" value="Protein kinase-like (PK-like)"/>
    <property type="match status" value="1"/>
</dbReference>
<evidence type="ECO:0000313" key="22">
    <source>
        <dbReference type="EMBL" id="KAG2630643.1"/>
    </source>
</evidence>
<comment type="caution">
    <text evidence="22">The sequence shown here is derived from an EMBL/GenBank/DDBJ whole genome shotgun (WGS) entry which is preliminary data.</text>
</comment>
<feature type="binding site" evidence="16">
    <location>
        <position position="383"/>
    </location>
    <ligand>
        <name>ATP</name>
        <dbReference type="ChEBI" id="CHEBI:30616"/>
    </ligand>
</feature>
<dbReference type="InterPro" id="IPR000719">
    <property type="entry name" value="Prot_kinase_dom"/>
</dbReference>
<keyword evidence="11 16" id="KW-0067">ATP-binding</keyword>
<evidence type="ECO:0000256" key="19">
    <source>
        <dbReference type="SAM" id="SignalP"/>
    </source>
</evidence>
<evidence type="ECO:0000256" key="3">
    <source>
        <dbReference type="ARBA" id="ARBA00010217"/>
    </source>
</evidence>
<evidence type="ECO:0000256" key="9">
    <source>
        <dbReference type="ARBA" id="ARBA00022741"/>
    </source>
</evidence>
<evidence type="ECO:0000256" key="1">
    <source>
        <dbReference type="ARBA" id="ARBA00004251"/>
    </source>
</evidence>
<dbReference type="GO" id="GO:0005524">
    <property type="term" value="F:ATP binding"/>
    <property type="evidence" value="ECO:0007669"/>
    <property type="project" value="UniProtKB-UniRule"/>
</dbReference>
<dbReference type="InterPro" id="IPR002902">
    <property type="entry name" value="GNK2"/>
</dbReference>
<evidence type="ECO:0000256" key="6">
    <source>
        <dbReference type="ARBA" id="ARBA00022692"/>
    </source>
</evidence>
<dbReference type="InterPro" id="IPR017441">
    <property type="entry name" value="Protein_kinase_ATP_BS"/>
</dbReference>
<dbReference type="PROSITE" id="PS50011">
    <property type="entry name" value="PROTEIN_KINASE_DOM"/>
    <property type="match status" value="1"/>
</dbReference>
<keyword evidence="6 18" id="KW-0812">Transmembrane</keyword>
<evidence type="ECO:0000256" key="5">
    <source>
        <dbReference type="ARBA" id="ARBA00022679"/>
    </source>
</evidence>
<keyword evidence="7 19" id="KW-0732">Signal</keyword>
<dbReference type="InterPro" id="IPR050528">
    <property type="entry name" value="L-type_Lectin-RKs"/>
</dbReference>
<name>A0A8T0VCX6_PANVG</name>
<keyword evidence="5" id="KW-0808">Transferase</keyword>
<evidence type="ECO:0000256" key="7">
    <source>
        <dbReference type="ARBA" id="ARBA00022729"/>
    </source>
</evidence>
<comment type="subcellular location">
    <subcellularLocation>
        <location evidence="1">Cell membrane</location>
        <topology evidence="1">Single-pass type I membrane protein</topology>
    </subcellularLocation>
</comment>
<dbReference type="GO" id="GO:0004672">
    <property type="term" value="F:protein kinase activity"/>
    <property type="evidence" value="ECO:0007669"/>
    <property type="project" value="InterPro"/>
</dbReference>
<keyword evidence="12 18" id="KW-1133">Transmembrane helix</keyword>
<dbReference type="InterPro" id="IPR011009">
    <property type="entry name" value="Kinase-like_dom_sf"/>
</dbReference>
<dbReference type="GO" id="GO:0005886">
    <property type="term" value="C:plasma membrane"/>
    <property type="evidence" value="ECO:0007669"/>
    <property type="project" value="UniProtKB-SubCell"/>
</dbReference>
<dbReference type="CDD" id="cd23509">
    <property type="entry name" value="Gnk2-like"/>
    <property type="match status" value="2"/>
</dbReference>
<feature type="transmembrane region" description="Helical" evidence="18">
    <location>
        <begin position="287"/>
        <end position="312"/>
    </location>
</feature>
<feature type="region of interest" description="Disordered" evidence="17">
    <location>
        <begin position="653"/>
        <end position="672"/>
    </location>
</feature>
<keyword evidence="4" id="KW-1003">Cell membrane</keyword>
<evidence type="ECO:0000256" key="10">
    <source>
        <dbReference type="ARBA" id="ARBA00022777"/>
    </source>
</evidence>
<dbReference type="Gene3D" id="1.10.510.10">
    <property type="entry name" value="Transferase(Phosphotransferase) domain 1"/>
    <property type="match status" value="1"/>
</dbReference>
<dbReference type="PROSITE" id="PS00107">
    <property type="entry name" value="PROTEIN_KINASE_ATP"/>
    <property type="match status" value="1"/>
</dbReference>
<dbReference type="AlphaFoldDB" id="A0A8T0VCX6"/>
<dbReference type="Pfam" id="PF01657">
    <property type="entry name" value="Stress-antifung"/>
    <property type="match status" value="2"/>
</dbReference>
<comment type="similarity">
    <text evidence="3">In the C-terminal section; belongs to the protein kinase superfamily. Ser/Thr protein kinase family.</text>
</comment>
<dbReference type="SMART" id="SM00220">
    <property type="entry name" value="S_TKc"/>
    <property type="match status" value="1"/>
</dbReference>
<evidence type="ECO:0000256" key="13">
    <source>
        <dbReference type="ARBA" id="ARBA00023136"/>
    </source>
</evidence>
<keyword evidence="9 16" id="KW-0547">Nucleotide-binding</keyword>
<keyword evidence="15" id="KW-0325">Glycoprotein</keyword>
<evidence type="ECO:0000256" key="14">
    <source>
        <dbReference type="ARBA" id="ARBA00023170"/>
    </source>
</evidence>
<dbReference type="FunFam" id="3.30.430.20:FF:000016">
    <property type="entry name" value="Cysteine-rich receptor-like protein kinase 10"/>
    <property type="match status" value="1"/>
</dbReference>